<proteinExistence type="predicted"/>
<dbReference type="AlphaFoldDB" id="A0AAD1C143"/>
<name>A0AAD1C143_METFU</name>
<dbReference type="KEGG" id="pfuw:KF707C_31320"/>
<protein>
    <submittedName>
        <fullName evidence="1">Uncharacterized protein</fullName>
    </submittedName>
</protein>
<accession>A0AAD1C143</accession>
<evidence type="ECO:0000313" key="1">
    <source>
        <dbReference type="EMBL" id="BAU74820.1"/>
    </source>
</evidence>
<reference evidence="2" key="1">
    <citation type="submission" date="2015-05" db="EMBL/GenBank/DDBJ databases">
        <title>Draft genome sequencing of a biphenyl-degrading bacterium, Pseudomonas balearica KF707 (=NBRC110670).</title>
        <authorList>
            <person name="Kimura N."/>
            <person name="Hirose J."/>
            <person name="Watanabe T."/>
            <person name="Suenaga H."/>
            <person name="Fujihara H."/>
            <person name="Noguchi M."/>
            <person name="Hashimoto M."/>
            <person name="Shimodaira J."/>
            <person name="Tsuchikane K."/>
            <person name="Hosoyama A."/>
            <person name="Yamazoe A."/>
            <person name="Fujita N."/>
            <person name="Furukawa K."/>
        </authorList>
    </citation>
    <scope>NUCLEOTIDE SEQUENCE [LARGE SCALE GENOMIC DNA]</scope>
    <source>
        <strain evidence="2">DSM 10086 / NBRC 110670 / KF707</strain>
    </source>
</reference>
<evidence type="ECO:0000313" key="2">
    <source>
        <dbReference type="Proteomes" id="UP000218554"/>
    </source>
</evidence>
<gene>
    <name evidence="1" type="ORF">KF707C_31320</name>
</gene>
<reference evidence="1 2" key="2">
    <citation type="journal article" date="2017" name="Int. J. Syst. Evol. Microbiol.">
        <title>Pseudomonas furukawaii sp. nov., a polychlorinated biphenyl-degrading bacterium isolated from biphenyl-contaminated soil in Japan.</title>
        <authorList>
            <person name="Kimura N."/>
            <person name="Watanabe T."/>
            <person name="Suenaga H."/>
            <person name="Fujihara H."/>
            <person name="Futagami T."/>
            <person name="Goto M."/>
            <person name="Hanada S."/>
            <person name="Hirose J."/>
        </authorList>
    </citation>
    <scope>NUCLEOTIDE SEQUENCE [LARGE SCALE GENOMIC DNA]</scope>
    <source>
        <strain evidence="2">DSM 10086 / NBRC 110670 / KF707</strain>
    </source>
</reference>
<dbReference type="EMBL" id="AP014862">
    <property type="protein sequence ID" value="BAU74820.1"/>
    <property type="molecule type" value="Genomic_DNA"/>
</dbReference>
<dbReference type="RefSeq" id="WP_004420036.1">
    <property type="nucleotide sequence ID" value="NZ_AJMR01000045.1"/>
</dbReference>
<organism evidence="1 2">
    <name type="scientific">Metapseudomonas furukawaii</name>
    <name type="common">Pseudomonas furukawaii</name>
    <dbReference type="NCBI Taxonomy" id="1149133"/>
    <lineage>
        <taxon>Bacteria</taxon>
        <taxon>Pseudomonadati</taxon>
        <taxon>Pseudomonadota</taxon>
        <taxon>Gammaproteobacteria</taxon>
        <taxon>Pseudomonadales</taxon>
        <taxon>Pseudomonadaceae</taxon>
        <taxon>Metapseudomonas</taxon>
    </lineage>
</organism>
<keyword evidence="2" id="KW-1185">Reference proteome</keyword>
<sequence>MPSHIPLIHLHVWALCACLALTGCAGFRSGEESAAYVDGQESGERGELRLDDISLAVRLNNQIQQNDFQVILFVVPVMYDPFDKPRYAEDDPTRLVLDIRPATADYRFRPEEVVLTVDGRPLGPERVSLIVVHDPGQFPLEGMQAIAQSPTGLDYRLAVPQRTWQFELIFKGPVPKPSSDVRLDLSRALVRPGGAPLPVIRFKARAWSQGYT</sequence>
<dbReference type="Proteomes" id="UP000218554">
    <property type="component" value="Chromosome"/>
</dbReference>